<evidence type="ECO:0000256" key="1">
    <source>
        <dbReference type="ARBA" id="ARBA00004167"/>
    </source>
</evidence>
<feature type="chain" id="PRO_5013231577" evidence="7">
    <location>
        <begin position="20"/>
        <end position="705"/>
    </location>
</feature>
<evidence type="ECO:0000256" key="5">
    <source>
        <dbReference type="SAM" id="MobiDB-lite"/>
    </source>
</evidence>
<dbReference type="SUPFAM" id="SSF52833">
    <property type="entry name" value="Thioredoxin-like"/>
    <property type="match status" value="3"/>
</dbReference>
<accession>A0A1Y1Z0B2</accession>
<keyword evidence="4 6" id="KW-0472">Membrane</keyword>
<dbReference type="PRINTS" id="PR00421">
    <property type="entry name" value="THIOREDOXIN"/>
</dbReference>
<feature type="compositionally biased region" description="Basic and acidic residues" evidence="5">
    <location>
        <begin position="200"/>
        <end position="213"/>
    </location>
</feature>
<feature type="compositionally biased region" description="Low complexity" evidence="5">
    <location>
        <begin position="236"/>
        <end position="245"/>
    </location>
</feature>
<name>A0A1Y1Z0B2_9PLEO</name>
<evidence type="ECO:0000256" key="7">
    <source>
        <dbReference type="SAM" id="SignalP"/>
    </source>
</evidence>
<dbReference type="CDD" id="cd02961">
    <property type="entry name" value="PDI_a_family"/>
    <property type="match status" value="1"/>
</dbReference>
<evidence type="ECO:0000313" key="9">
    <source>
        <dbReference type="EMBL" id="ORY03649.1"/>
    </source>
</evidence>
<dbReference type="InterPro" id="IPR036249">
    <property type="entry name" value="Thioredoxin-like_sf"/>
</dbReference>
<organism evidence="9 10">
    <name type="scientific">Clohesyomyces aquaticus</name>
    <dbReference type="NCBI Taxonomy" id="1231657"/>
    <lineage>
        <taxon>Eukaryota</taxon>
        <taxon>Fungi</taxon>
        <taxon>Dikarya</taxon>
        <taxon>Ascomycota</taxon>
        <taxon>Pezizomycotina</taxon>
        <taxon>Dothideomycetes</taxon>
        <taxon>Pleosporomycetidae</taxon>
        <taxon>Pleosporales</taxon>
        <taxon>Lindgomycetaceae</taxon>
        <taxon>Clohesyomyces</taxon>
    </lineage>
</organism>
<dbReference type="Gene3D" id="3.40.30.10">
    <property type="entry name" value="Glutaredoxin"/>
    <property type="match status" value="2"/>
</dbReference>
<dbReference type="Pfam" id="PF00085">
    <property type="entry name" value="Thioredoxin"/>
    <property type="match status" value="2"/>
</dbReference>
<dbReference type="PROSITE" id="PS51352">
    <property type="entry name" value="THIOREDOXIN_2"/>
    <property type="match status" value="2"/>
</dbReference>
<evidence type="ECO:0000259" key="8">
    <source>
        <dbReference type="PROSITE" id="PS51352"/>
    </source>
</evidence>
<feature type="domain" description="Thioredoxin" evidence="8">
    <location>
        <begin position="40"/>
        <end position="172"/>
    </location>
</feature>
<feature type="domain" description="Thioredoxin" evidence="8">
    <location>
        <begin position="217"/>
        <end position="459"/>
    </location>
</feature>
<feature type="compositionally biased region" description="Low complexity" evidence="5">
    <location>
        <begin position="214"/>
        <end position="230"/>
    </location>
</feature>
<keyword evidence="3 6" id="KW-1133">Transmembrane helix</keyword>
<dbReference type="AlphaFoldDB" id="A0A1Y1Z0B2"/>
<keyword evidence="7" id="KW-0732">Signal</keyword>
<dbReference type="OrthoDB" id="72053at2759"/>
<evidence type="ECO:0000256" key="2">
    <source>
        <dbReference type="ARBA" id="ARBA00022692"/>
    </source>
</evidence>
<dbReference type="Proteomes" id="UP000193144">
    <property type="component" value="Unassembled WGS sequence"/>
</dbReference>
<sequence length="705" mass="79310">MRALLYSLLSLATLATTLAADAKPSAAPKDELDDSEPDTVFNAQTVPPMKELGPGIKEEIAKGNWLVEYYSPMCPHCMAFKPTWQTLYEFYYTSKPIASKSEKDEDSLNSFTRWYDFKFAKVNCVTARDTCSDMGVENFPTIMHYKDGVEVKKMKGAQDLQTLSTWVEDILEAARPGSRVKGGPKLPKVGANSVETTPATKEEAKEEAKKEEVASSSAAESAAPSASVEAKPTKPTKPNTKNPNPSGVSVPLTAEKFQKLVTNTLDPWFVKFYAPWCHHCQAMAPNWNLMSREMRGKLNVGEVNCDVEKRLCKDAHVKGYPTLLFFRGGERIEYNGLRGLGDLIDYADNAVDVGSGVPDVDLESFHKMEETEEVIFVYFYDHATTSEDFLALERLTLSLIGHAKLVKTKDPEMSKLFKISTWPRLMVSRDGKPSYYSVLAPKDMRDARKVLNWMKSVWLPIVPELTSSNAREIMDGKLVVLGILSRERTSEFESAKREMKKVAMEWIDKQTQMFQLERQELRDAKQLRIEEAEDRNDQRALRAAKGIRINMDEIERKAVGFAWVDGVFWERWIRTTYGIDVKEGEKVVINDEDNRRYWDVTINGEPIRASRTSILETLSKVIANPPKISPKSTTGSFERFFFNIRGFCGGHPWIAGVGVVALLTVVSLWTRSRMRRKTFGNTGGFFQLGEKEGLLGGLNGGGKVD</sequence>
<evidence type="ECO:0000256" key="4">
    <source>
        <dbReference type="ARBA" id="ARBA00023136"/>
    </source>
</evidence>
<dbReference type="InterPro" id="IPR013766">
    <property type="entry name" value="Thioredoxin_domain"/>
</dbReference>
<protein>
    <submittedName>
        <fullName evidence="9">Thioredoxin-like protein</fullName>
    </submittedName>
</protein>
<keyword evidence="2 6" id="KW-0812">Transmembrane</keyword>
<comment type="subcellular location">
    <subcellularLocation>
        <location evidence="1">Membrane</location>
        <topology evidence="1">Single-pass membrane protein</topology>
    </subcellularLocation>
</comment>
<dbReference type="STRING" id="1231657.A0A1Y1Z0B2"/>
<dbReference type="GO" id="GO:0005783">
    <property type="term" value="C:endoplasmic reticulum"/>
    <property type="evidence" value="ECO:0007669"/>
    <property type="project" value="TreeGrafter"/>
</dbReference>
<dbReference type="GO" id="GO:0016020">
    <property type="term" value="C:membrane"/>
    <property type="evidence" value="ECO:0007669"/>
    <property type="project" value="UniProtKB-SubCell"/>
</dbReference>
<dbReference type="PANTHER" id="PTHR46426">
    <property type="entry name" value="PROTEIN DISULFIDE-ISOMERASE TMX3"/>
    <property type="match status" value="1"/>
</dbReference>
<dbReference type="InterPro" id="IPR052250">
    <property type="entry name" value="PDI_TMX3"/>
</dbReference>
<comment type="caution">
    <text evidence="9">The sequence shown here is derived from an EMBL/GenBank/DDBJ whole genome shotgun (WGS) entry which is preliminary data.</text>
</comment>
<gene>
    <name evidence="9" type="ORF">BCR34DRAFT_617709</name>
</gene>
<evidence type="ECO:0000256" key="6">
    <source>
        <dbReference type="SAM" id="Phobius"/>
    </source>
</evidence>
<feature type="transmembrane region" description="Helical" evidence="6">
    <location>
        <begin position="650"/>
        <end position="669"/>
    </location>
</feature>
<dbReference type="EMBL" id="MCFA01000144">
    <property type="protein sequence ID" value="ORY03649.1"/>
    <property type="molecule type" value="Genomic_DNA"/>
</dbReference>
<proteinExistence type="predicted"/>
<dbReference type="PANTHER" id="PTHR46426:SF1">
    <property type="entry name" value="PROTEIN DISULFIDE-ISOMERASE TMX3"/>
    <property type="match status" value="1"/>
</dbReference>
<feature type="region of interest" description="Disordered" evidence="5">
    <location>
        <begin position="177"/>
        <end position="250"/>
    </location>
</feature>
<reference evidence="9 10" key="1">
    <citation type="submission" date="2016-07" db="EMBL/GenBank/DDBJ databases">
        <title>Pervasive Adenine N6-methylation of Active Genes in Fungi.</title>
        <authorList>
            <consortium name="DOE Joint Genome Institute"/>
            <person name="Mondo S.J."/>
            <person name="Dannebaum R.O."/>
            <person name="Kuo R.C."/>
            <person name="Labutti K."/>
            <person name="Haridas S."/>
            <person name="Kuo A."/>
            <person name="Salamov A."/>
            <person name="Ahrendt S.R."/>
            <person name="Lipzen A."/>
            <person name="Sullivan W."/>
            <person name="Andreopoulos W.B."/>
            <person name="Clum A."/>
            <person name="Lindquist E."/>
            <person name="Daum C."/>
            <person name="Ramamoorthy G.K."/>
            <person name="Gryganskyi A."/>
            <person name="Culley D."/>
            <person name="Magnuson J.K."/>
            <person name="James T.Y."/>
            <person name="O'Malley M.A."/>
            <person name="Stajich J.E."/>
            <person name="Spatafora J.W."/>
            <person name="Visel A."/>
            <person name="Grigoriev I.V."/>
        </authorList>
    </citation>
    <scope>NUCLEOTIDE SEQUENCE [LARGE SCALE GENOMIC DNA]</scope>
    <source>
        <strain evidence="9 10">CBS 115471</strain>
    </source>
</reference>
<feature type="signal peptide" evidence="7">
    <location>
        <begin position="1"/>
        <end position="19"/>
    </location>
</feature>
<keyword evidence="10" id="KW-1185">Reference proteome</keyword>
<evidence type="ECO:0000256" key="3">
    <source>
        <dbReference type="ARBA" id="ARBA00022989"/>
    </source>
</evidence>
<evidence type="ECO:0000313" key="10">
    <source>
        <dbReference type="Proteomes" id="UP000193144"/>
    </source>
</evidence>